<sequence>MWFELLIYVVESN</sequence>
<protein>
    <submittedName>
        <fullName evidence="1">Uncharacterized protein</fullName>
    </submittedName>
</protein>
<proteinExistence type="predicted"/>
<evidence type="ECO:0000313" key="1">
    <source>
        <dbReference type="EMBL" id="MBX45667.1"/>
    </source>
</evidence>
<name>A0A2P2NT17_RHIMU</name>
<reference evidence="1" key="1">
    <citation type="submission" date="2018-02" db="EMBL/GenBank/DDBJ databases">
        <title>Rhizophora mucronata_Transcriptome.</title>
        <authorList>
            <person name="Meera S.P."/>
            <person name="Sreeshan A."/>
            <person name="Augustine A."/>
        </authorList>
    </citation>
    <scope>NUCLEOTIDE SEQUENCE</scope>
    <source>
        <tissue evidence="1">Leaf</tissue>
    </source>
</reference>
<accession>A0A2P2NT17</accession>
<organism evidence="1">
    <name type="scientific">Rhizophora mucronata</name>
    <name type="common">Asiatic mangrove</name>
    <dbReference type="NCBI Taxonomy" id="61149"/>
    <lineage>
        <taxon>Eukaryota</taxon>
        <taxon>Viridiplantae</taxon>
        <taxon>Streptophyta</taxon>
        <taxon>Embryophyta</taxon>
        <taxon>Tracheophyta</taxon>
        <taxon>Spermatophyta</taxon>
        <taxon>Magnoliopsida</taxon>
        <taxon>eudicotyledons</taxon>
        <taxon>Gunneridae</taxon>
        <taxon>Pentapetalae</taxon>
        <taxon>rosids</taxon>
        <taxon>fabids</taxon>
        <taxon>Malpighiales</taxon>
        <taxon>Rhizophoraceae</taxon>
        <taxon>Rhizophora</taxon>
    </lineage>
</organism>
<dbReference type="EMBL" id="GGEC01065183">
    <property type="protein sequence ID" value="MBX45667.1"/>
    <property type="molecule type" value="Transcribed_RNA"/>
</dbReference>